<dbReference type="SUPFAM" id="SSF53335">
    <property type="entry name" value="S-adenosyl-L-methionine-dependent methyltransferases"/>
    <property type="match status" value="1"/>
</dbReference>
<evidence type="ECO:0000256" key="3">
    <source>
        <dbReference type="SAM" id="MobiDB-lite"/>
    </source>
</evidence>
<dbReference type="AlphaFoldDB" id="A0A8H4PUT3"/>
<comment type="caution">
    <text evidence="5">The sequence shown here is derived from an EMBL/GenBank/DDBJ whole genome shotgun (WGS) entry which is preliminary data.</text>
</comment>
<name>A0A8H4PUT3_9HYPO</name>
<evidence type="ECO:0000256" key="1">
    <source>
        <dbReference type="ARBA" id="ARBA00022603"/>
    </source>
</evidence>
<evidence type="ECO:0000259" key="4">
    <source>
        <dbReference type="Pfam" id="PF08241"/>
    </source>
</evidence>
<dbReference type="InterPro" id="IPR051422">
    <property type="entry name" value="AlkB_tRNA_MeTrf/Diox"/>
</dbReference>
<dbReference type="Proteomes" id="UP000557566">
    <property type="component" value="Unassembled WGS sequence"/>
</dbReference>
<dbReference type="InterPro" id="IPR013216">
    <property type="entry name" value="Methyltransf_11"/>
</dbReference>
<keyword evidence="6" id="KW-1185">Reference proteome</keyword>
<accession>A0A8H4PUT3</accession>
<dbReference type="GO" id="GO:0002098">
    <property type="term" value="P:tRNA wobble uridine modification"/>
    <property type="evidence" value="ECO:0007669"/>
    <property type="project" value="TreeGrafter"/>
</dbReference>
<organism evidence="5 6">
    <name type="scientific">Ophiocordyceps sinensis</name>
    <dbReference type="NCBI Taxonomy" id="72228"/>
    <lineage>
        <taxon>Eukaryota</taxon>
        <taxon>Fungi</taxon>
        <taxon>Dikarya</taxon>
        <taxon>Ascomycota</taxon>
        <taxon>Pezizomycotina</taxon>
        <taxon>Sordariomycetes</taxon>
        <taxon>Hypocreomycetidae</taxon>
        <taxon>Hypocreales</taxon>
        <taxon>Ophiocordycipitaceae</taxon>
        <taxon>Ophiocordyceps</taxon>
    </lineage>
</organism>
<sequence length="274" mass="29829">MASNARPSPAEEQEQGGGAGRDEQPRAPSAVASTSPRAAEAYEDAHVHAVYEAIAPHFSSTRHKPWPLVADFLLAQRPGSVGLDVGCGNGKYLCVNRSVHVLGSDRSAALARLARDNPAHRGAGHVVVADGLALPYRAAAVDFVVCVAVVHHLSTRARRREAIAALLRCLRPGPDARALVYVWALEQGGSRRGWHEGSEQDALVPWVMRSRGAPEATYQRYYHLYREGELVEDVSAAGGSVLESGYERDNWWVVCNRSDKVQDMVQDKAQDQVH</sequence>
<evidence type="ECO:0000313" key="6">
    <source>
        <dbReference type="Proteomes" id="UP000557566"/>
    </source>
</evidence>
<dbReference type="GO" id="GO:0030488">
    <property type="term" value="P:tRNA methylation"/>
    <property type="evidence" value="ECO:0007669"/>
    <property type="project" value="TreeGrafter"/>
</dbReference>
<dbReference type="Pfam" id="PF08241">
    <property type="entry name" value="Methyltransf_11"/>
    <property type="match status" value="1"/>
</dbReference>
<keyword evidence="1" id="KW-0489">Methyltransferase</keyword>
<evidence type="ECO:0000256" key="2">
    <source>
        <dbReference type="ARBA" id="ARBA00022679"/>
    </source>
</evidence>
<evidence type="ECO:0000313" key="5">
    <source>
        <dbReference type="EMBL" id="KAF4510822.1"/>
    </source>
</evidence>
<dbReference type="EMBL" id="JAAVMX010000003">
    <property type="protein sequence ID" value="KAF4510822.1"/>
    <property type="molecule type" value="Genomic_DNA"/>
</dbReference>
<gene>
    <name evidence="5" type="ORF">G6O67_002685</name>
</gene>
<proteinExistence type="predicted"/>
<dbReference type="GO" id="GO:0005634">
    <property type="term" value="C:nucleus"/>
    <property type="evidence" value="ECO:0007669"/>
    <property type="project" value="TreeGrafter"/>
</dbReference>
<reference evidence="5 6" key="1">
    <citation type="journal article" date="2020" name="Genome Biol. Evol.">
        <title>A new high-quality draft genome assembly of the Chinese cordyceps Ophiocordyceps sinensis.</title>
        <authorList>
            <person name="Shu R."/>
            <person name="Zhang J."/>
            <person name="Meng Q."/>
            <person name="Zhang H."/>
            <person name="Zhou G."/>
            <person name="Li M."/>
            <person name="Wu P."/>
            <person name="Zhao Y."/>
            <person name="Chen C."/>
            <person name="Qin Q."/>
        </authorList>
    </citation>
    <scope>NUCLEOTIDE SEQUENCE [LARGE SCALE GENOMIC DNA]</scope>
    <source>
        <strain evidence="5 6">IOZ07</strain>
    </source>
</reference>
<keyword evidence="2" id="KW-0808">Transferase</keyword>
<dbReference type="GO" id="GO:0008757">
    <property type="term" value="F:S-adenosylmethionine-dependent methyltransferase activity"/>
    <property type="evidence" value="ECO:0007669"/>
    <property type="project" value="InterPro"/>
</dbReference>
<dbReference type="GO" id="GO:0106335">
    <property type="term" value="F:tRNA (5-carboxymethyluridine(34)-5-O)-methyltransferase activity"/>
    <property type="evidence" value="ECO:0007669"/>
    <property type="project" value="TreeGrafter"/>
</dbReference>
<dbReference type="GO" id="GO:0005737">
    <property type="term" value="C:cytoplasm"/>
    <property type="evidence" value="ECO:0007669"/>
    <property type="project" value="TreeGrafter"/>
</dbReference>
<dbReference type="PANTHER" id="PTHR13069">
    <property type="entry name" value="ALKYLATED DNA REPAIR PROTEIN ALKB HOMOLOG 8"/>
    <property type="match status" value="1"/>
</dbReference>
<dbReference type="PANTHER" id="PTHR13069:SF21">
    <property type="entry name" value="ALKYLATED DNA REPAIR PROTEIN ALKB HOMOLOG 8"/>
    <property type="match status" value="1"/>
</dbReference>
<dbReference type="OrthoDB" id="271595at2759"/>
<feature type="domain" description="Methyltransferase type 11" evidence="4">
    <location>
        <begin position="83"/>
        <end position="173"/>
    </location>
</feature>
<dbReference type="InterPro" id="IPR029063">
    <property type="entry name" value="SAM-dependent_MTases_sf"/>
</dbReference>
<dbReference type="GO" id="GO:0000049">
    <property type="term" value="F:tRNA binding"/>
    <property type="evidence" value="ECO:0007669"/>
    <property type="project" value="TreeGrafter"/>
</dbReference>
<dbReference type="Gene3D" id="3.40.50.150">
    <property type="entry name" value="Vaccinia Virus protein VP39"/>
    <property type="match status" value="1"/>
</dbReference>
<feature type="region of interest" description="Disordered" evidence="3">
    <location>
        <begin position="1"/>
        <end position="38"/>
    </location>
</feature>
<protein>
    <recommendedName>
        <fullName evidence="4">Methyltransferase type 11 domain-containing protein</fullName>
    </recommendedName>
</protein>